<feature type="compositionally biased region" description="Polar residues" evidence="1">
    <location>
        <begin position="195"/>
        <end position="204"/>
    </location>
</feature>
<keyword evidence="4" id="KW-1185">Reference proteome</keyword>
<dbReference type="Gene3D" id="1.10.287.2250">
    <property type="match status" value="1"/>
</dbReference>
<evidence type="ECO:0000313" key="3">
    <source>
        <dbReference type="EMBL" id="RLN12282.1"/>
    </source>
</evidence>
<accession>A0A3L6S1G6</accession>
<gene>
    <name evidence="3" type="ORF">C2845_PM09G21880</name>
</gene>
<evidence type="ECO:0000256" key="1">
    <source>
        <dbReference type="SAM" id="MobiDB-lite"/>
    </source>
</evidence>
<feature type="compositionally biased region" description="Polar residues" evidence="1">
    <location>
        <begin position="140"/>
        <end position="150"/>
    </location>
</feature>
<reference evidence="4" key="1">
    <citation type="journal article" date="2019" name="Nat. Commun.">
        <title>The genome of broomcorn millet.</title>
        <authorList>
            <person name="Zou C."/>
            <person name="Miki D."/>
            <person name="Li D."/>
            <person name="Tang Q."/>
            <person name="Xiao L."/>
            <person name="Rajput S."/>
            <person name="Deng P."/>
            <person name="Jia W."/>
            <person name="Huang R."/>
            <person name="Zhang M."/>
            <person name="Sun Y."/>
            <person name="Hu J."/>
            <person name="Fu X."/>
            <person name="Schnable P.S."/>
            <person name="Li F."/>
            <person name="Zhang H."/>
            <person name="Feng B."/>
            <person name="Zhu X."/>
            <person name="Liu R."/>
            <person name="Schnable J.C."/>
            <person name="Zhu J.-K."/>
            <person name="Zhang H."/>
        </authorList>
    </citation>
    <scope>NUCLEOTIDE SEQUENCE [LARGE SCALE GENOMIC DNA]</scope>
</reference>
<proteinExistence type="predicted"/>
<dbReference type="SMART" id="SM00848">
    <property type="entry name" value="Inhibitor_I29"/>
    <property type="match status" value="1"/>
</dbReference>
<evidence type="ECO:0000259" key="2">
    <source>
        <dbReference type="SMART" id="SM00848"/>
    </source>
</evidence>
<dbReference type="STRING" id="4540.A0A3L6S1G6"/>
<dbReference type="SUPFAM" id="SSF54001">
    <property type="entry name" value="Cysteine proteinases"/>
    <property type="match status" value="1"/>
</dbReference>
<dbReference type="InterPro" id="IPR038765">
    <property type="entry name" value="Papain-like_cys_pep_sf"/>
</dbReference>
<evidence type="ECO:0000313" key="4">
    <source>
        <dbReference type="Proteomes" id="UP000275267"/>
    </source>
</evidence>
<feature type="domain" description="Cathepsin propeptide inhibitor" evidence="2">
    <location>
        <begin position="19"/>
        <end position="72"/>
    </location>
</feature>
<name>A0A3L6S1G6_PANMI</name>
<dbReference type="EMBL" id="PQIB02000006">
    <property type="protein sequence ID" value="RLN12282.1"/>
    <property type="molecule type" value="Genomic_DNA"/>
</dbReference>
<dbReference type="AlphaFoldDB" id="A0A3L6S1G6"/>
<dbReference type="Proteomes" id="UP000275267">
    <property type="component" value="Unassembled WGS sequence"/>
</dbReference>
<comment type="caution">
    <text evidence="3">The sequence shown here is derived from an EMBL/GenBank/DDBJ whole genome shotgun (WGS) entry which is preliminary data.</text>
</comment>
<organism evidence="3 4">
    <name type="scientific">Panicum miliaceum</name>
    <name type="common">Proso millet</name>
    <name type="synonym">Broomcorn millet</name>
    <dbReference type="NCBI Taxonomy" id="4540"/>
    <lineage>
        <taxon>Eukaryota</taxon>
        <taxon>Viridiplantae</taxon>
        <taxon>Streptophyta</taxon>
        <taxon>Embryophyta</taxon>
        <taxon>Tracheophyta</taxon>
        <taxon>Spermatophyta</taxon>
        <taxon>Magnoliopsida</taxon>
        <taxon>Liliopsida</taxon>
        <taxon>Poales</taxon>
        <taxon>Poaceae</taxon>
        <taxon>PACMAD clade</taxon>
        <taxon>Panicoideae</taxon>
        <taxon>Panicodae</taxon>
        <taxon>Paniceae</taxon>
        <taxon>Panicinae</taxon>
        <taxon>Panicum</taxon>
        <taxon>Panicum sect. Panicum</taxon>
    </lineage>
</organism>
<dbReference type="OrthoDB" id="5855924at2759"/>
<feature type="compositionally biased region" description="Basic and acidic residues" evidence="1">
    <location>
        <begin position="152"/>
        <end position="167"/>
    </location>
</feature>
<protein>
    <recommendedName>
        <fullName evidence="2">Cathepsin propeptide inhibitor domain-containing protein</fullName>
    </recommendedName>
</protein>
<sequence length="204" mass="22680">MSIVSYGERSEEVETRRMFRDWRPRNERTCSSVAEEEEHRYAVFKENRRRIEKHNAAADAGVHSYHLGFNIFAPTKLTRSSARGNRARLSLTTTEKTRTCRTPSTGGKGEGSWPRKSRCSYSGKCSARPGKPPAAVKTSARAQKPNSNVVFSRRDTPAGDPALESRADASVPALPRLVQRGRLVASRRREPPHQLASSEGACSQ</sequence>
<dbReference type="InterPro" id="IPR013201">
    <property type="entry name" value="Prot_inhib_I29"/>
</dbReference>
<feature type="region of interest" description="Disordered" evidence="1">
    <location>
        <begin position="96"/>
        <end position="204"/>
    </location>
</feature>
<dbReference type="Pfam" id="PF08246">
    <property type="entry name" value="Inhibitor_I29"/>
    <property type="match status" value="1"/>
</dbReference>